<reference evidence="3" key="1">
    <citation type="submission" date="2020-02" db="EMBL/GenBank/DDBJ databases">
        <authorList>
            <person name="Meier V. D."/>
        </authorList>
    </citation>
    <scope>NUCLEOTIDE SEQUENCE</scope>
    <source>
        <strain evidence="3">AVDCRST_MAG90</strain>
    </source>
</reference>
<dbReference type="InterPro" id="IPR000917">
    <property type="entry name" value="Sulfatase_N"/>
</dbReference>
<gene>
    <name evidence="3" type="ORF">AVDCRST_MAG90-2313</name>
</gene>
<organism evidence="3">
    <name type="scientific">uncultured Microvirga sp</name>
    <dbReference type="NCBI Taxonomy" id="412392"/>
    <lineage>
        <taxon>Bacteria</taxon>
        <taxon>Pseudomonadati</taxon>
        <taxon>Pseudomonadota</taxon>
        <taxon>Alphaproteobacteria</taxon>
        <taxon>Hyphomicrobiales</taxon>
        <taxon>Methylobacteriaceae</taxon>
        <taxon>Microvirga</taxon>
        <taxon>environmental samples</taxon>
    </lineage>
</organism>
<dbReference type="Pfam" id="PF00884">
    <property type="entry name" value="Sulfatase"/>
    <property type="match status" value="1"/>
</dbReference>
<protein>
    <submittedName>
        <fullName evidence="3">Sulfatase</fullName>
    </submittedName>
</protein>
<name>A0A6J4M5N1_9HYPH</name>
<dbReference type="InterPro" id="IPR050738">
    <property type="entry name" value="Sulfatase"/>
</dbReference>
<dbReference type="AlphaFoldDB" id="A0A6J4M5N1"/>
<comment type="similarity">
    <text evidence="1">Belongs to the sulfatase family.</text>
</comment>
<evidence type="ECO:0000256" key="1">
    <source>
        <dbReference type="ARBA" id="ARBA00008779"/>
    </source>
</evidence>
<feature type="domain" description="Sulfatase N-terminal" evidence="2">
    <location>
        <begin position="3"/>
        <end position="283"/>
    </location>
</feature>
<dbReference type="GO" id="GO:0004065">
    <property type="term" value="F:arylsulfatase activity"/>
    <property type="evidence" value="ECO:0007669"/>
    <property type="project" value="TreeGrafter"/>
</dbReference>
<dbReference type="CDD" id="cd16148">
    <property type="entry name" value="sulfatase_like"/>
    <property type="match status" value="1"/>
</dbReference>
<sequence>MRLVYVLFDSLNRHALQCYGGTAVATPAFDRLAERGVTFDNHYVGSLPCMPARRDLHTGRLNFLHRPWGPLEPFDNSFPEVLRAHGVYSHLITDHYHYFEDGGVGFHGRYSSFEFIRGQEKDKWKGLAAPPLERLRGQYHPLVFDGRTDPNSNLPYVISREHITAEEQFPIVQCFRSALEFLDANRTADHWVLHLECFDPHEPFFAAERFRDGLETGYQGPVLDWLPYGRADLSRPEAEELRANYLALVRMCDDYLGRILDYFDEHDLWRDTALMVSTDHGLLFGE</sequence>
<dbReference type="EMBL" id="CADCUC010000464">
    <property type="protein sequence ID" value="CAA9348791.1"/>
    <property type="molecule type" value="Genomic_DNA"/>
</dbReference>
<dbReference type="SUPFAM" id="SSF53649">
    <property type="entry name" value="Alkaline phosphatase-like"/>
    <property type="match status" value="1"/>
</dbReference>
<dbReference type="InterPro" id="IPR017850">
    <property type="entry name" value="Alkaline_phosphatase_core_sf"/>
</dbReference>
<feature type="non-terminal residue" evidence="3">
    <location>
        <position position="286"/>
    </location>
</feature>
<evidence type="ECO:0000259" key="2">
    <source>
        <dbReference type="Pfam" id="PF00884"/>
    </source>
</evidence>
<dbReference type="Gene3D" id="3.40.720.10">
    <property type="entry name" value="Alkaline Phosphatase, subunit A"/>
    <property type="match status" value="1"/>
</dbReference>
<evidence type="ECO:0000313" key="3">
    <source>
        <dbReference type="EMBL" id="CAA9348791.1"/>
    </source>
</evidence>
<proteinExistence type="inferred from homology"/>
<dbReference type="PANTHER" id="PTHR42693:SF33">
    <property type="entry name" value="ARYLSULFATASE"/>
    <property type="match status" value="1"/>
</dbReference>
<accession>A0A6J4M5N1</accession>
<dbReference type="PANTHER" id="PTHR42693">
    <property type="entry name" value="ARYLSULFATASE FAMILY MEMBER"/>
    <property type="match status" value="1"/>
</dbReference>